<dbReference type="Pfam" id="PF00892">
    <property type="entry name" value="EamA"/>
    <property type="match status" value="2"/>
</dbReference>
<comment type="caution">
    <text evidence="8">The sequence shown here is derived from an EMBL/GenBank/DDBJ whole genome shotgun (WGS) entry which is preliminary data.</text>
</comment>
<comment type="subcellular location">
    <subcellularLocation>
        <location evidence="1">Cell membrane</location>
        <topology evidence="1">Multi-pass membrane protein</topology>
    </subcellularLocation>
</comment>
<feature type="domain" description="EamA" evidence="7">
    <location>
        <begin position="156"/>
        <end position="286"/>
    </location>
</feature>
<name>A0ABV9GZI4_9BURK</name>
<evidence type="ECO:0000256" key="1">
    <source>
        <dbReference type="ARBA" id="ARBA00004651"/>
    </source>
</evidence>
<dbReference type="PANTHER" id="PTHR42920">
    <property type="entry name" value="OS03G0707200 PROTEIN-RELATED"/>
    <property type="match status" value="1"/>
</dbReference>
<feature type="transmembrane region" description="Helical" evidence="6">
    <location>
        <begin position="187"/>
        <end position="206"/>
    </location>
</feature>
<dbReference type="InterPro" id="IPR051258">
    <property type="entry name" value="Diverse_Substrate_Transporter"/>
</dbReference>
<organism evidence="8 9">
    <name type="scientific">Comamonas nitrativorans</name>
    <dbReference type="NCBI Taxonomy" id="108437"/>
    <lineage>
        <taxon>Bacteria</taxon>
        <taxon>Pseudomonadati</taxon>
        <taxon>Pseudomonadota</taxon>
        <taxon>Betaproteobacteria</taxon>
        <taxon>Burkholderiales</taxon>
        <taxon>Comamonadaceae</taxon>
        <taxon>Comamonas</taxon>
    </lineage>
</organism>
<evidence type="ECO:0000256" key="6">
    <source>
        <dbReference type="SAM" id="Phobius"/>
    </source>
</evidence>
<sequence>MNDSRPSRVPFALSRQELALIVVTMVWGTTFLIIHLAMRHSGPLFFVGVRFLIAGAITALLFRRSLGGLTQHEVKAGSVIGVAIFAGYWLQTYGLQTISSSQSAFLTALYVPMVPLLQWVILRRPPHFMSWLGVAFAFAGLVLLAGPQAGAISLSIGEIATVTSALAIAAEIILISRYATSVDSRRVTVVQLLVAGALSLLLMPVAGEAVPAFSWVWLCAAVGLGLASAIIQLTMNWAQKSVSPTRATLIYAGEPVWGGVVGRLAGDRLPALALLGGAFIVIGVIVSELRPATRPRKIPSASKR</sequence>
<feature type="domain" description="EamA" evidence="7">
    <location>
        <begin position="18"/>
        <end position="144"/>
    </location>
</feature>
<gene>
    <name evidence="8" type="ORF">ACFO3A_14280</name>
</gene>
<protein>
    <submittedName>
        <fullName evidence="8">DMT family transporter</fullName>
    </submittedName>
</protein>
<dbReference type="InterPro" id="IPR037185">
    <property type="entry name" value="EmrE-like"/>
</dbReference>
<dbReference type="SUPFAM" id="SSF103481">
    <property type="entry name" value="Multidrug resistance efflux transporter EmrE"/>
    <property type="match status" value="2"/>
</dbReference>
<evidence type="ECO:0000256" key="2">
    <source>
        <dbReference type="ARBA" id="ARBA00022475"/>
    </source>
</evidence>
<keyword evidence="9" id="KW-1185">Reference proteome</keyword>
<keyword evidence="4 6" id="KW-1133">Transmembrane helix</keyword>
<evidence type="ECO:0000259" key="7">
    <source>
        <dbReference type="Pfam" id="PF00892"/>
    </source>
</evidence>
<feature type="transmembrane region" description="Helical" evidence="6">
    <location>
        <begin position="152"/>
        <end position="175"/>
    </location>
</feature>
<evidence type="ECO:0000256" key="4">
    <source>
        <dbReference type="ARBA" id="ARBA00022989"/>
    </source>
</evidence>
<feature type="transmembrane region" description="Helical" evidence="6">
    <location>
        <begin position="103"/>
        <end position="121"/>
    </location>
</feature>
<dbReference type="EMBL" id="JBHSEW010000015">
    <property type="protein sequence ID" value="MFC4623362.1"/>
    <property type="molecule type" value="Genomic_DNA"/>
</dbReference>
<accession>A0ABV9GZI4</accession>
<keyword evidence="5 6" id="KW-0472">Membrane</keyword>
<keyword evidence="3 6" id="KW-0812">Transmembrane</keyword>
<dbReference type="Proteomes" id="UP001595967">
    <property type="component" value="Unassembled WGS sequence"/>
</dbReference>
<dbReference type="RefSeq" id="WP_377727686.1">
    <property type="nucleotide sequence ID" value="NZ_JBHSEW010000015.1"/>
</dbReference>
<evidence type="ECO:0000256" key="5">
    <source>
        <dbReference type="ARBA" id="ARBA00023136"/>
    </source>
</evidence>
<feature type="transmembrane region" description="Helical" evidence="6">
    <location>
        <begin position="18"/>
        <end position="38"/>
    </location>
</feature>
<evidence type="ECO:0000313" key="8">
    <source>
        <dbReference type="EMBL" id="MFC4623362.1"/>
    </source>
</evidence>
<dbReference type="InterPro" id="IPR000620">
    <property type="entry name" value="EamA_dom"/>
</dbReference>
<feature type="transmembrane region" description="Helical" evidence="6">
    <location>
        <begin position="212"/>
        <end position="235"/>
    </location>
</feature>
<feature type="transmembrane region" description="Helical" evidence="6">
    <location>
        <begin position="271"/>
        <end position="289"/>
    </location>
</feature>
<proteinExistence type="predicted"/>
<reference evidence="9" key="1">
    <citation type="journal article" date="2019" name="Int. J. Syst. Evol. Microbiol.">
        <title>The Global Catalogue of Microorganisms (GCM) 10K type strain sequencing project: providing services to taxonomists for standard genome sequencing and annotation.</title>
        <authorList>
            <consortium name="The Broad Institute Genomics Platform"/>
            <consortium name="The Broad Institute Genome Sequencing Center for Infectious Disease"/>
            <person name="Wu L."/>
            <person name="Ma J."/>
        </authorList>
    </citation>
    <scope>NUCLEOTIDE SEQUENCE [LARGE SCALE GENOMIC DNA]</scope>
    <source>
        <strain evidence="9">JCM 11650</strain>
    </source>
</reference>
<feature type="transmembrane region" description="Helical" evidence="6">
    <location>
        <begin position="128"/>
        <end position="146"/>
    </location>
</feature>
<keyword evidence="2" id="KW-1003">Cell membrane</keyword>
<feature type="transmembrane region" description="Helical" evidence="6">
    <location>
        <begin position="74"/>
        <end position="91"/>
    </location>
</feature>
<feature type="transmembrane region" description="Helical" evidence="6">
    <location>
        <begin position="44"/>
        <end position="62"/>
    </location>
</feature>
<dbReference type="PANTHER" id="PTHR42920:SF5">
    <property type="entry name" value="EAMA DOMAIN-CONTAINING PROTEIN"/>
    <property type="match status" value="1"/>
</dbReference>
<evidence type="ECO:0000313" key="9">
    <source>
        <dbReference type="Proteomes" id="UP001595967"/>
    </source>
</evidence>
<evidence type="ECO:0000256" key="3">
    <source>
        <dbReference type="ARBA" id="ARBA00022692"/>
    </source>
</evidence>